<dbReference type="RefSeq" id="WP_087146172.1">
    <property type="nucleotide sequence ID" value="NZ_FUKJ01000084.1"/>
</dbReference>
<dbReference type="Proteomes" id="UP000195442">
    <property type="component" value="Unassembled WGS sequence"/>
</dbReference>
<accession>A0A1R4H3K5</accession>
<keyword evidence="1" id="KW-0732">Signal</keyword>
<evidence type="ECO:0000256" key="1">
    <source>
        <dbReference type="SAM" id="SignalP"/>
    </source>
</evidence>
<sequence>MKKYFALTASSLLILLSSGANANEVNLPIQLDYGLIKKVLVKQLFTGKDQSAQLWNDKHGCSFLNLANPKINGDKGQIRLLNDVQAQFGTQIAGQCLTVLKWDGVLETFQQPTLNADHSVLSLPVTKAIAYDQRGQQLTIDKLQDLIKKVAAPKLADVKIDLNKSRGDIEKTLTKFLPKENAPAIKAMLKTLKFGSAEANDNGVAVKLAFDAPTKTAATKPAAAFTEAELKQWQASWKEWDVFLTRAIKQATHDTKSPELRKTLIGILAESRTAFQAGLKSHDANKDPVRTFFAQTWERLAPQLQTLSKELPEIQGLRYMTFIAATDVIYELDKIGAPLGLELSSDGLRHLARLLIADKQAPKAKPVS</sequence>
<keyword evidence="3" id="KW-1185">Reference proteome</keyword>
<feature type="signal peptide" evidence="1">
    <location>
        <begin position="1"/>
        <end position="22"/>
    </location>
</feature>
<feature type="chain" id="PRO_5013114135" evidence="1">
    <location>
        <begin position="23"/>
        <end position="368"/>
    </location>
</feature>
<reference evidence="3" key="1">
    <citation type="submission" date="2017-02" db="EMBL/GenBank/DDBJ databases">
        <authorList>
            <person name="Daims H."/>
        </authorList>
    </citation>
    <scope>NUCLEOTIDE SEQUENCE [LARGE SCALE GENOMIC DNA]</scope>
</reference>
<gene>
    <name evidence="2" type="ORF">CRENPOLYSF2_1740007</name>
</gene>
<proteinExistence type="predicted"/>
<evidence type="ECO:0000313" key="2">
    <source>
        <dbReference type="EMBL" id="SJM90621.1"/>
    </source>
</evidence>
<evidence type="ECO:0000313" key="3">
    <source>
        <dbReference type="Proteomes" id="UP000195442"/>
    </source>
</evidence>
<dbReference type="AlphaFoldDB" id="A0A1R4H3K5"/>
<protein>
    <submittedName>
        <fullName evidence="2">Uncharacterized protein</fullName>
    </submittedName>
</protein>
<name>A0A1R4H3K5_9GAMM</name>
<organism evidence="2 3">
    <name type="scientific">Crenothrix polyspora</name>
    <dbReference type="NCBI Taxonomy" id="360316"/>
    <lineage>
        <taxon>Bacteria</taxon>
        <taxon>Pseudomonadati</taxon>
        <taxon>Pseudomonadota</taxon>
        <taxon>Gammaproteobacteria</taxon>
        <taxon>Methylococcales</taxon>
        <taxon>Crenotrichaceae</taxon>
        <taxon>Crenothrix</taxon>
    </lineage>
</organism>
<dbReference type="OrthoDB" id="5289483at2"/>
<dbReference type="EMBL" id="FUKJ01000084">
    <property type="protein sequence ID" value="SJM90621.1"/>
    <property type="molecule type" value="Genomic_DNA"/>
</dbReference>